<dbReference type="GO" id="GO:0003676">
    <property type="term" value="F:nucleic acid binding"/>
    <property type="evidence" value="ECO:0007669"/>
    <property type="project" value="InterPro"/>
</dbReference>
<reference evidence="2" key="1">
    <citation type="journal article" date="2016" name="Sci. Rep.">
        <title>Molecular characterization of firefly nuptial gifts: a multi-omics approach sheds light on postcopulatory sexual selection.</title>
        <authorList>
            <person name="Al-Wathiqui N."/>
            <person name="Fallon T.R."/>
            <person name="South A."/>
            <person name="Weng J.K."/>
            <person name="Lewis S.M."/>
        </authorList>
    </citation>
    <scope>NUCLEOTIDE SEQUENCE</scope>
</reference>
<name>A0A1Y1KBX1_PHOPY</name>
<evidence type="ECO:0000313" key="2">
    <source>
        <dbReference type="EMBL" id="JAV59022.1"/>
    </source>
</evidence>
<dbReference type="AlphaFoldDB" id="A0A1Y1KBX1"/>
<organism evidence="2">
    <name type="scientific">Photinus pyralis</name>
    <name type="common">Common eastern firefly</name>
    <name type="synonym">Lampyris pyralis</name>
    <dbReference type="NCBI Taxonomy" id="7054"/>
    <lineage>
        <taxon>Eukaryota</taxon>
        <taxon>Metazoa</taxon>
        <taxon>Ecdysozoa</taxon>
        <taxon>Arthropoda</taxon>
        <taxon>Hexapoda</taxon>
        <taxon>Insecta</taxon>
        <taxon>Pterygota</taxon>
        <taxon>Neoptera</taxon>
        <taxon>Endopterygota</taxon>
        <taxon>Coleoptera</taxon>
        <taxon>Polyphaga</taxon>
        <taxon>Elateriformia</taxon>
        <taxon>Elateroidea</taxon>
        <taxon>Lampyridae</taxon>
        <taxon>Lampyrinae</taxon>
        <taxon>Photinus</taxon>
    </lineage>
</organism>
<accession>A0A1Y1KBX1</accession>
<dbReference type="PROSITE" id="PS50994">
    <property type="entry name" value="INTEGRASE"/>
    <property type="match status" value="1"/>
</dbReference>
<dbReference type="Pfam" id="PF18701">
    <property type="entry name" value="DUF5641"/>
    <property type="match status" value="1"/>
</dbReference>
<dbReference type="EMBL" id="GEZM01086714">
    <property type="protein sequence ID" value="JAV59024.1"/>
    <property type="molecule type" value="Transcribed_RNA"/>
</dbReference>
<protein>
    <recommendedName>
        <fullName evidence="1">Integrase catalytic domain-containing protein</fullName>
    </recommendedName>
</protein>
<dbReference type="EMBL" id="GEZM01086715">
    <property type="protein sequence ID" value="JAV59022.1"/>
    <property type="molecule type" value="Transcribed_RNA"/>
</dbReference>
<evidence type="ECO:0000259" key="1">
    <source>
        <dbReference type="PROSITE" id="PS50994"/>
    </source>
</evidence>
<dbReference type="PANTHER" id="PTHR47331">
    <property type="entry name" value="PHD-TYPE DOMAIN-CONTAINING PROTEIN"/>
    <property type="match status" value="1"/>
</dbReference>
<dbReference type="InterPro" id="IPR036397">
    <property type="entry name" value="RNaseH_sf"/>
</dbReference>
<dbReference type="InterPro" id="IPR012337">
    <property type="entry name" value="RNaseH-like_sf"/>
</dbReference>
<dbReference type="Gene3D" id="3.30.420.10">
    <property type="entry name" value="Ribonuclease H-like superfamily/Ribonuclease H"/>
    <property type="match status" value="1"/>
</dbReference>
<dbReference type="InterPro" id="IPR001584">
    <property type="entry name" value="Integrase_cat-core"/>
</dbReference>
<proteinExistence type="predicted"/>
<feature type="domain" description="Integrase catalytic" evidence="1">
    <location>
        <begin position="56"/>
        <end position="245"/>
    </location>
</feature>
<dbReference type="SUPFAM" id="SSF53098">
    <property type="entry name" value="Ribonuclease H-like"/>
    <property type="match status" value="1"/>
</dbReference>
<dbReference type="InterPro" id="IPR040676">
    <property type="entry name" value="DUF5641"/>
</dbReference>
<sequence>MHAGPQQMLAAIRERVWVTAGRNIAKQIVHQCVKCFRAAPKEINPIMANLPLARVQPSFPFQTTGVDYAGPLHIRDRKGRGFKTSKAYICIFICFVTKAVHIELVTSLCTEAFILALRRFIARKGKPNNIYSDNGTCFVGAKSEVKELQNFLSASKNIISDKMSNEEINWHFIPPRSPHFGGLWEASVRSCKHHLKRVAGNASLTYEEMYSLLVQIEAIMNSRPMSPMSSDPNDLNPLTSAHFMIGRSMVAAPDPDVLGIPEGILSLFQRIQQLNQHFWKRWSREYITELQQRTKWRAQGRNLEKGAMVLVKEDNLPTLLWRIGRVVEVYPGPDGINRVAVIKTINGNIKRGFAKICPLPICANTTTSTDSEVI</sequence>
<dbReference type="GO" id="GO:0015074">
    <property type="term" value="P:DNA integration"/>
    <property type="evidence" value="ECO:0007669"/>
    <property type="project" value="InterPro"/>
</dbReference>